<comment type="caution">
    <text evidence="2">The sequence shown here is derived from an EMBL/GenBank/DDBJ whole genome shotgun (WGS) entry which is preliminary data.</text>
</comment>
<keyword evidence="1" id="KW-0812">Transmembrane</keyword>
<evidence type="ECO:0000256" key="1">
    <source>
        <dbReference type="SAM" id="Phobius"/>
    </source>
</evidence>
<evidence type="ECO:0000313" key="2">
    <source>
        <dbReference type="EMBL" id="NBI53002.1"/>
    </source>
</evidence>
<keyword evidence="1" id="KW-1133">Transmembrane helix</keyword>
<dbReference type="RefSeq" id="WP_160650743.1">
    <property type="nucleotide sequence ID" value="NZ_RSEJ01000009.1"/>
</dbReference>
<sequence>MLAFLTTIIAALGTVTVIKSDSLFQPSLPIEWIKLLALLLALFSIVCAWGHALLALKIDRNTELPKGREITLHLAELDIASREQSILNYYHEAIEQLSEVIHEKNKYIVIAYEELTMSAWFFGIVSAVAIGMEILN</sequence>
<protein>
    <submittedName>
        <fullName evidence="2">Uncharacterized protein</fullName>
    </submittedName>
</protein>
<feature type="transmembrane region" description="Helical" evidence="1">
    <location>
        <begin position="115"/>
        <end position="135"/>
    </location>
</feature>
<evidence type="ECO:0000313" key="3">
    <source>
        <dbReference type="Proteomes" id="UP000738517"/>
    </source>
</evidence>
<dbReference type="Proteomes" id="UP000738517">
    <property type="component" value="Unassembled WGS sequence"/>
</dbReference>
<proteinExistence type="predicted"/>
<accession>A0ABW9YGS6</accession>
<dbReference type="EMBL" id="RSEJ01000009">
    <property type="protein sequence ID" value="NBI53002.1"/>
    <property type="molecule type" value="Genomic_DNA"/>
</dbReference>
<keyword evidence="1" id="KW-0472">Membrane</keyword>
<name>A0ABW9YGS6_9GAMM</name>
<organism evidence="2 3">
    <name type="scientific">Photobacterium alginatilyticum</name>
    <dbReference type="NCBI Taxonomy" id="1775171"/>
    <lineage>
        <taxon>Bacteria</taxon>
        <taxon>Pseudomonadati</taxon>
        <taxon>Pseudomonadota</taxon>
        <taxon>Gammaproteobacteria</taxon>
        <taxon>Vibrionales</taxon>
        <taxon>Vibrionaceae</taxon>
        <taxon>Photobacterium</taxon>
    </lineage>
</organism>
<keyword evidence="3" id="KW-1185">Reference proteome</keyword>
<gene>
    <name evidence="2" type="ORF">EIZ48_10480</name>
</gene>
<feature type="transmembrane region" description="Helical" evidence="1">
    <location>
        <begin position="36"/>
        <end position="56"/>
    </location>
</feature>
<reference evidence="2 3" key="1">
    <citation type="journal article" date="2017" name="Int. J. Syst. Evol. Microbiol.">
        <title>Photobacterium alginatilyticum sp. nov., a marine bacterium isolated from bottom seawater.</title>
        <authorList>
            <person name="Wang X."/>
            <person name="Wang Y."/>
            <person name="Yang X."/>
            <person name="Sun H."/>
            <person name="Li B."/>
            <person name="Zhang X.H."/>
        </authorList>
    </citation>
    <scope>NUCLEOTIDE SEQUENCE [LARGE SCALE GENOMIC DNA]</scope>
    <source>
        <strain evidence="2 3">P03D4</strain>
    </source>
</reference>